<keyword evidence="3" id="KW-1185">Reference proteome</keyword>
<comment type="caution">
    <text evidence="2">The sequence shown here is derived from an EMBL/GenBank/DDBJ whole genome shotgun (WGS) entry which is preliminary data.</text>
</comment>
<evidence type="ECO:0000313" key="3">
    <source>
        <dbReference type="Proteomes" id="UP000319257"/>
    </source>
</evidence>
<dbReference type="Proteomes" id="UP000319257">
    <property type="component" value="Unassembled WGS sequence"/>
</dbReference>
<dbReference type="PANTHER" id="PTHR37012:SF7">
    <property type="entry name" value="B-ZIP TRANSCRIPTION FACTOR (EUROFUNG)-RELATED"/>
    <property type="match status" value="1"/>
</dbReference>
<name>A0A507B7P9_9PEZI</name>
<feature type="region of interest" description="Disordered" evidence="1">
    <location>
        <begin position="1"/>
        <end position="41"/>
    </location>
</feature>
<gene>
    <name evidence="2" type="ORF">E0L32_011727</name>
</gene>
<dbReference type="InParanoid" id="A0A507B7P9"/>
<dbReference type="PANTHER" id="PTHR37012">
    <property type="entry name" value="B-ZIP TRANSCRIPTION FACTOR (EUROFUNG)-RELATED"/>
    <property type="match status" value="1"/>
</dbReference>
<dbReference type="OrthoDB" id="5086080at2759"/>
<dbReference type="InterPro" id="IPR021833">
    <property type="entry name" value="DUF3425"/>
</dbReference>
<dbReference type="AlphaFoldDB" id="A0A507B7P9"/>
<organism evidence="2 3">
    <name type="scientific">Thyridium curvatum</name>
    <dbReference type="NCBI Taxonomy" id="1093900"/>
    <lineage>
        <taxon>Eukaryota</taxon>
        <taxon>Fungi</taxon>
        <taxon>Dikarya</taxon>
        <taxon>Ascomycota</taxon>
        <taxon>Pezizomycotina</taxon>
        <taxon>Sordariomycetes</taxon>
        <taxon>Sordariomycetidae</taxon>
        <taxon>Thyridiales</taxon>
        <taxon>Thyridiaceae</taxon>
        <taxon>Thyridium</taxon>
    </lineage>
</organism>
<reference evidence="2 3" key="1">
    <citation type="submission" date="2019-06" db="EMBL/GenBank/DDBJ databases">
        <title>Draft genome sequence of the filamentous fungus Phialemoniopsis curvata isolated from diesel fuel.</title>
        <authorList>
            <person name="Varaljay V.A."/>
            <person name="Lyon W.J."/>
            <person name="Crouch A.L."/>
            <person name="Drake C.E."/>
            <person name="Hollomon J.M."/>
            <person name="Nadeau L.J."/>
            <person name="Nunn H.S."/>
            <person name="Stevenson B.S."/>
            <person name="Bojanowski C.L."/>
            <person name="Crookes-Goodson W.J."/>
        </authorList>
    </citation>
    <scope>NUCLEOTIDE SEQUENCE [LARGE SCALE GENOMIC DNA]</scope>
    <source>
        <strain evidence="2 3">D216</strain>
    </source>
</reference>
<proteinExistence type="predicted"/>
<dbReference type="RefSeq" id="XP_031000063.1">
    <property type="nucleotide sequence ID" value="XM_031134488.1"/>
</dbReference>
<feature type="compositionally biased region" description="Basic and acidic residues" evidence="1">
    <location>
        <begin position="1"/>
        <end position="19"/>
    </location>
</feature>
<dbReference type="Pfam" id="PF11905">
    <property type="entry name" value="DUF3425"/>
    <property type="match status" value="1"/>
</dbReference>
<evidence type="ECO:0000256" key="1">
    <source>
        <dbReference type="SAM" id="MobiDB-lite"/>
    </source>
</evidence>
<dbReference type="CDD" id="cd14688">
    <property type="entry name" value="bZIP_YAP"/>
    <property type="match status" value="1"/>
</dbReference>
<accession>A0A507B7P9</accession>
<feature type="region of interest" description="Disordered" evidence="1">
    <location>
        <begin position="465"/>
        <end position="484"/>
    </location>
</feature>
<protein>
    <recommendedName>
        <fullName evidence="4">BZIP transcription factor</fullName>
    </recommendedName>
</protein>
<dbReference type="GeneID" id="41979174"/>
<dbReference type="EMBL" id="SKBQ01000116">
    <property type="protein sequence ID" value="TPX18352.1"/>
    <property type="molecule type" value="Genomic_DNA"/>
</dbReference>
<sequence>MAKETKQPCRSDESPRENGDVDQTAKTSGVTSRRLKKRELDRKAQRLARERTKNHIADLEKLVDELRNKDTTGQVHSLTQSLQAVTKERDAVTTLLKRLETSIRDYLASREGPPVELAPPPRETSNTIVASPSENGSSQTHLQHAFDLDFPIDDTCSTLPLSAHVYGQGGEDMSGGLVPTIPTFSPGDLDPFLDGIVETNRDKMMPTIPSCDDPIVPMSTPGCGCHPSSAFPNRSPDRNLWRLANAVLTPPVHPQRDGFQPDRDWQQDIPVRAVLHGWDAVEARVVRLPPLWSKLRQIDENLFYSCGKVERLAILRLMHSLLLYHHSPSDDRHALVPPWYLERPSQAISHSYAIDFFVWPGLRERFVFFQHRYCANLFWHLFASCLRLLWPFEFRDAYAVNIETGQFSLSEAFERRVRDINSWTMTHDIFAQWPELYSDIPAFPNAPGRLVSPKALVPSTGPWGFPPLGEQKNALEGEDEDHVT</sequence>
<dbReference type="Gene3D" id="1.20.5.170">
    <property type="match status" value="1"/>
</dbReference>
<evidence type="ECO:0000313" key="2">
    <source>
        <dbReference type="EMBL" id="TPX18352.1"/>
    </source>
</evidence>
<evidence type="ECO:0008006" key="4">
    <source>
        <dbReference type="Google" id="ProtNLM"/>
    </source>
</evidence>